<name>A0AAV5GMG0_9BASI</name>
<evidence type="ECO:0000313" key="6">
    <source>
        <dbReference type="EMBL" id="GJN91674.1"/>
    </source>
</evidence>
<reference evidence="6 7" key="1">
    <citation type="submission" date="2021-12" db="EMBL/GenBank/DDBJ databases">
        <title>High titer production of polyol ester of fatty acids by Rhodotorula paludigena BS15 towards product separation-free biomass refinery.</title>
        <authorList>
            <person name="Mano J."/>
            <person name="Ono H."/>
            <person name="Tanaka T."/>
            <person name="Naito K."/>
            <person name="Sushida H."/>
            <person name="Ike M."/>
            <person name="Tokuyasu K."/>
            <person name="Kitaoka M."/>
        </authorList>
    </citation>
    <scope>NUCLEOTIDE SEQUENCE [LARGE SCALE GENOMIC DNA]</scope>
    <source>
        <strain evidence="6 7">BS15</strain>
    </source>
</reference>
<dbReference type="GO" id="GO:0032259">
    <property type="term" value="P:methylation"/>
    <property type="evidence" value="ECO:0007669"/>
    <property type="project" value="UniProtKB-KW"/>
</dbReference>
<feature type="region of interest" description="Disordered" evidence="5">
    <location>
        <begin position="1"/>
        <end position="40"/>
    </location>
</feature>
<sequence>MAKSRASTPASASDDEGFGIAFEEPEGFRPATPPPTVRSYKRRKYGGVGERVGAQDVEVGLVSGHPLWGHILYPAAIALSRFLELHAPTLLHGPTGRGKGKGKAVLELGAGGGLPGLTAALEGAGDVVISDFPDASLVRNLEKNVEMNISAVGSDSVAQACAKGFTWGTPPDSLLEALGADGRKFDLILLSDLVFNHSQHLALLNTCLSCLSPTPSTPPSPASATNATAPTQPPVDLSDPATLSTPAVLCFFSHHRPWLVDADLQILSLACENGWSVTKVWEDPDAGPAFPEDGGDLAVRSTVHGWMFTRA</sequence>
<proteinExistence type="predicted"/>
<dbReference type="PANTHER" id="PTHR14614">
    <property type="entry name" value="HEPATOCELLULAR CARCINOMA-ASSOCIATED ANTIGEN"/>
    <property type="match status" value="1"/>
</dbReference>
<keyword evidence="3" id="KW-0808">Transferase</keyword>
<dbReference type="InterPro" id="IPR019410">
    <property type="entry name" value="Methyltransf_16"/>
</dbReference>
<dbReference type="Proteomes" id="UP001342314">
    <property type="component" value="Unassembled WGS sequence"/>
</dbReference>
<dbReference type="InterPro" id="IPR025784">
    <property type="entry name" value="EFM7"/>
</dbReference>
<dbReference type="GO" id="GO:0005737">
    <property type="term" value="C:cytoplasm"/>
    <property type="evidence" value="ECO:0007669"/>
    <property type="project" value="TreeGrafter"/>
</dbReference>
<evidence type="ECO:0000256" key="3">
    <source>
        <dbReference type="ARBA" id="ARBA00022679"/>
    </source>
</evidence>
<feature type="region of interest" description="Disordered" evidence="5">
    <location>
        <begin position="215"/>
        <end position="238"/>
    </location>
</feature>
<keyword evidence="1" id="KW-0963">Cytoplasm</keyword>
<organism evidence="6 7">
    <name type="scientific">Rhodotorula paludigena</name>
    <dbReference type="NCBI Taxonomy" id="86838"/>
    <lineage>
        <taxon>Eukaryota</taxon>
        <taxon>Fungi</taxon>
        <taxon>Dikarya</taxon>
        <taxon>Basidiomycota</taxon>
        <taxon>Pucciniomycotina</taxon>
        <taxon>Microbotryomycetes</taxon>
        <taxon>Sporidiobolales</taxon>
        <taxon>Sporidiobolaceae</taxon>
        <taxon>Rhodotorula</taxon>
    </lineage>
</organism>
<evidence type="ECO:0000313" key="7">
    <source>
        <dbReference type="Proteomes" id="UP001342314"/>
    </source>
</evidence>
<keyword evidence="7" id="KW-1185">Reference proteome</keyword>
<dbReference type="EMBL" id="BQKY01000009">
    <property type="protein sequence ID" value="GJN91674.1"/>
    <property type="molecule type" value="Genomic_DNA"/>
</dbReference>
<dbReference type="SUPFAM" id="SSF53335">
    <property type="entry name" value="S-adenosyl-L-methionine-dependent methyltransferases"/>
    <property type="match status" value="1"/>
</dbReference>
<dbReference type="Gene3D" id="3.40.50.150">
    <property type="entry name" value="Vaccinia Virus protein VP39"/>
    <property type="match status" value="1"/>
</dbReference>
<dbReference type="Pfam" id="PF10294">
    <property type="entry name" value="Methyltransf_16"/>
    <property type="match status" value="1"/>
</dbReference>
<protein>
    <recommendedName>
        <fullName evidence="8">Nicotinamide N-methyltransferase</fullName>
    </recommendedName>
</protein>
<dbReference type="AlphaFoldDB" id="A0AAV5GMG0"/>
<evidence type="ECO:0000256" key="1">
    <source>
        <dbReference type="ARBA" id="ARBA00022490"/>
    </source>
</evidence>
<dbReference type="PANTHER" id="PTHR14614:SF10">
    <property type="entry name" value="PROTEIN N-TERMINAL AND LYSINE N-METHYLTRANSFERASE EFM7"/>
    <property type="match status" value="1"/>
</dbReference>
<keyword evidence="4" id="KW-0949">S-adenosyl-L-methionine</keyword>
<gene>
    <name evidence="6" type="ORF">Rhopal_004697-T1</name>
</gene>
<keyword evidence="2" id="KW-0489">Methyltransferase</keyword>
<accession>A0AAV5GMG0</accession>
<evidence type="ECO:0000256" key="4">
    <source>
        <dbReference type="ARBA" id="ARBA00022691"/>
    </source>
</evidence>
<evidence type="ECO:0000256" key="2">
    <source>
        <dbReference type="ARBA" id="ARBA00022603"/>
    </source>
</evidence>
<evidence type="ECO:0000256" key="5">
    <source>
        <dbReference type="SAM" id="MobiDB-lite"/>
    </source>
</evidence>
<comment type="caution">
    <text evidence="6">The sequence shown here is derived from an EMBL/GenBank/DDBJ whole genome shotgun (WGS) entry which is preliminary data.</text>
</comment>
<dbReference type="PROSITE" id="PS51560">
    <property type="entry name" value="SAM_MT_NNT1"/>
    <property type="match status" value="1"/>
</dbReference>
<feature type="compositionally biased region" description="Polar residues" evidence="5">
    <location>
        <begin position="1"/>
        <end position="11"/>
    </location>
</feature>
<dbReference type="InterPro" id="IPR029063">
    <property type="entry name" value="SAM-dependent_MTases_sf"/>
</dbReference>
<evidence type="ECO:0008006" key="8">
    <source>
        <dbReference type="Google" id="ProtNLM"/>
    </source>
</evidence>
<dbReference type="GO" id="GO:0008757">
    <property type="term" value="F:S-adenosylmethionine-dependent methyltransferase activity"/>
    <property type="evidence" value="ECO:0007669"/>
    <property type="project" value="UniProtKB-ARBA"/>
</dbReference>